<dbReference type="InterPro" id="IPR001849">
    <property type="entry name" value="PH_domain"/>
</dbReference>
<dbReference type="InterPro" id="IPR014757">
    <property type="entry name" value="Tscrpt_reg_IclR_C"/>
</dbReference>
<dbReference type="Gene3D" id="1.10.10.10">
    <property type="entry name" value="Winged helix-like DNA-binding domain superfamily/Winged helix DNA-binding domain"/>
    <property type="match status" value="1"/>
</dbReference>
<dbReference type="PROSITE" id="PS50003">
    <property type="entry name" value="PH_DOMAIN"/>
    <property type="match status" value="1"/>
</dbReference>
<accession>A0AAE2ZM71</accession>
<dbReference type="InterPro" id="IPR050707">
    <property type="entry name" value="HTH_MetabolicPath_Reg"/>
</dbReference>
<sequence>MAEPKQDQKEWVRSLERGLHILEAFDGGPNGMTLSEAAKRTGLSRATARRLLHTLTGMGYLKSDGNLFVLQPRILTLSHAFLSSVAVTDLMMPHMEQVIEGSLHVSSSASVLDDTDVIFVCGVPAKGFVRTSMTVGLQFPAPLTATGRAMMAQMPAKEMEDILERSALTQLTPRTIIDRKQLHDIITEATKIGYATNDGGLDLTIKSVAVPVFSRDNHCFASISISCHNMDIELDELVEQFLPRLRSAADSISRSYPTSVMTKKTKAV</sequence>
<dbReference type="InterPro" id="IPR036388">
    <property type="entry name" value="WH-like_DNA-bd_sf"/>
</dbReference>
<dbReference type="InterPro" id="IPR005471">
    <property type="entry name" value="Tscrpt_reg_IclR_N"/>
</dbReference>
<dbReference type="GO" id="GO:0003700">
    <property type="term" value="F:DNA-binding transcription factor activity"/>
    <property type="evidence" value="ECO:0007669"/>
    <property type="project" value="TreeGrafter"/>
</dbReference>
<evidence type="ECO:0000256" key="3">
    <source>
        <dbReference type="ARBA" id="ARBA00023163"/>
    </source>
</evidence>
<evidence type="ECO:0000259" key="4">
    <source>
        <dbReference type="PROSITE" id="PS50003"/>
    </source>
</evidence>
<feature type="domain" description="HTH iclR-type" evidence="5">
    <location>
        <begin position="12"/>
        <end position="72"/>
    </location>
</feature>
<dbReference type="GO" id="GO:0003677">
    <property type="term" value="F:DNA binding"/>
    <property type="evidence" value="ECO:0007669"/>
    <property type="project" value="UniProtKB-KW"/>
</dbReference>
<gene>
    <name evidence="7" type="ORF">K1W69_19905</name>
</gene>
<dbReference type="PANTHER" id="PTHR30136:SF34">
    <property type="entry name" value="TRANSCRIPTIONAL REGULATOR"/>
    <property type="match status" value="1"/>
</dbReference>
<dbReference type="Gene3D" id="3.30.450.40">
    <property type="match status" value="1"/>
</dbReference>
<keyword evidence="1" id="KW-0805">Transcription regulation</keyword>
<dbReference type="AlphaFoldDB" id="A0AAE2ZM71"/>
<dbReference type="SMART" id="SM00346">
    <property type="entry name" value="HTH_ICLR"/>
    <property type="match status" value="1"/>
</dbReference>
<dbReference type="GO" id="GO:0045892">
    <property type="term" value="P:negative regulation of DNA-templated transcription"/>
    <property type="evidence" value="ECO:0007669"/>
    <property type="project" value="TreeGrafter"/>
</dbReference>
<dbReference type="InterPro" id="IPR029016">
    <property type="entry name" value="GAF-like_dom_sf"/>
</dbReference>
<name>A0AAE2ZM71_9HYPH</name>
<dbReference type="PROSITE" id="PS51078">
    <property type="entry name" value="ICLR_ED"/>
    <property type="match status" value="1"/>
</dbReference>
<dbReference type="Proteomes" id="UP001196509">
    <property type="component" value="Unassembled WGS sequence"/>
</dbReference>
<keyword evidence="8" id="KW-1185">Reference proteome</keyword>
<dbReference type="InterPro" id="IPR036390">
    <property type="entry name" value="WH_DNA-bd_sf"/>
</dbReference>
<comment type="caution">
    <text evidence="7">The sequence shown here is derived from an EMBL/GenBank/DDBJ whole genome shotgun (WGS) entry which is preliminary data.</text>
</comment>
<evidence type="ECO:0000259" key="6">
    <source>
        <dbReference type="PROSITE" id="PS51078"/>
    </source>
</evidence>
<evidence type="ECO:0000313" key="7">
    <source>
        <dbReference type="EMBL" id="MBW8639469.1"/>
    </source>
</evidence>
<evidence type="ECO:0000256" key="2">
    <source>
        <dbReference type="ARBA" id="ARBA00023125"/>
    </source>
</evidence>
<feature type="domain" description="PH" evidence="4">
    <location>
        <begin position="1"/>
        <end position="20"/>
    </location>
</feature>
<feature type="domain" description="IclR-ED" evidence="6">
    <location>
        <begin position="73"/>
        <end position="258"/>
    </location>
</feature>
<evidence type="ECO:0000313" key="8">
    <source>
        <dbReference type="Proteomes" id="UP001196509"/>
    </source>
</evidence>
<dbReference type="RefSeq" id="WP_220230198.1">
    <property type="nucleotide sequence ID" value="NZ_JAICBX010000004.1"/>
</dbReference>
<keyword evidence="3" id="KW-0804">Transcription</keyword>
<dbReference type="PANTHER" id="PTHR30136">
    <property type="entry name" value="HELIX-TURN-HELIX TRANSCRIPTIONAL REGULATOR, ICLR FAMILY"/>
    <property type="match status" value="1"/>
</dbReference>
<dbReference type="SUPFAM" id="SSF55781">
    <property type="entry name" value="GAF domain-like"/>
    <property type="match status" value="1"/>
</dbReference>
<reference evidence="7" key="1">
    <citation type="submission" date="2021-08" db="EMBL/GenBank/DDBJ databases">
        <title>Hoeflea bacterium WL0058 sp. nov., isolated from the sediment.</title>
        <authorList>
            <person name="Wang L."/>
            <person name="Zhang D."/>
        </authorList>
    </citation>
    <scope>NUCLEOTIDE SEQUENCE</scope>
    <source>
        <strain evidence="7">WL0058</strain>
    </source>
</reference>
<protein>
    <submittedName>
        <fullName evidence="7">Helix-turn-helix domain-containing protein</fullName>
    </submittedName>
</protein>
<dbReference type="PROSITE" id="PS51077">
    <property type="entry name" value="HTH_ICLR"/>
    <property type="match status" value="1"/>
</dbReference>
<organism evidence="7 8">
    <name type="scientific">Flavimaribacter sediminis</name>
    <dbReference type="NCBI Taxonomy" id="2865987"/>
    <lineage>
        <taxon>Bacteria</taxon>
        <taxon>Pseudomonadati</taxon>
        <taxon>Pseudomonadota</taxon>
        <taxon>Alphaproteobacteria</taxon>
        <taxon>Hyphomicrobiales</taxon>
        <taxon>Rhizobiaceae</taxon>
        <taxon>Flavimaribacter</taxon>
    </lineage>
</organism>
<proteinExistence type="predicted"/>
<evidence type="ECO:0000256" key="1">
    <source>
        <dbReference type="ARBA" id="ARBA00023015"/>
    </source>
</evidence>
<dbReference type="EMBL" id="JAICBX010000004">
    <property type="protein sequence ID" value="MBW8639469.1"/>
    <property type="molecule type" value="Genomic_DNA"/>
</dbReference>
<dbReference type="Pfam" id="PF09339">
    <property type="entry name" value="HTH_IclR"/>
    <property type="match status" value="1"/>
</dbReference>
<dbReference type="Pfam" id="PF01614">
    <property type="entry name" value="IclR_C"/>
    <property type="match status" value="1"/>
</dbReference>
<evidence type="ECO:0000259" key="5">
    <source>
        <dbReference type="PROSITE" id="PS51077"/>
    </source>
</evidence>
<keyword evidence="2" id="KW-0238">DNA-binding</keyword>
<dbReference type="SUPFAM" id="SSF46785">
    <property type="entry name" value="Winged helix' DNA-binding domain"/>
    <property type="match status" value="1"/>
</dbReference>